<evidence type="ECO:0000256" key="1">
    <source>
        <dbReference type="SAM" id="MobiDB-lite"/>
    </source>
</evidence>
<reference evidence="2 3" key="1">
    <citation type="submission" date="2015-12" db="EMBL/GenBank/DDBJ databases">
        <title>Genome sequence of Streptomyces sp. G25.</title>
        <authorList>
            <person name="Poehlein A."/>
            <person name="Roettig A."/>
            <person name="Hiessl S."/>
            <person name="Hauschild P."/>
            <person name="Schauer J."/>
            <person name="Madkour M.H."/>
            <person name="Al-Ansari A.M."/>
            <person name="Almakishah N.H."/>
            <person name="Steinbuechel A."/>
            <person name="Daniel R."/>
        </authorList>
    </citation>
    <scope>NUCLEOTIDE SEQUENCE [LARGE SCALE GENOMIC DNA]</scope>
    <source>
        <strain evidence="3">G25(2015)</strain>
    </source>
</reference>
<name>A0A177HIC1_9ACTN</name>
<proteinExistence type="predicted"/>
<keyword evidence="3" id="KW-1185">Reference proteome</keyword>
<dbReference type="EMBL" id="LOHS01000164">
    <property type="protein sequence ID" value="OAH09928.1"/>
    <property type="molecule type" value="Genomic_DNA"/>
</dbReference>
<dbReference type="PATRIC" id="fig|1716141.3.peg.7071"/>
<feature type="region of interest" description="Disordered" evidence="1">
    <location>
        <begin position="48"/>
        <end position="69"/>
    </location>
</feature>
<dbReference type="STRING" id="1716141.STSP_66930"/>
<evidence type="ECO:0000313" key="3">
    <source>
        <dbReference type="Proteomes" id="UP000077381"/>
    </source>
</evidence>
<accession>A0A177HIC1</accession>
<gene>
    <name evidence="2" type="ORF">STSP_66930</name>
</gene>
<sequence>MKLPVGHVQCDIAGMTPFQHGLAPISVLFVPPVPLVVFQLHHPGTCSGALRQESGSQGADDTQRSDRQCRYRAAHASSLALADVQARAG</sequence>
<organism evidence="2 3">
    <name type="scientific">Streptomyces jeddahensis</name>
    <dbReference type="NCBI Taxonomy" id="1716141"/>
    <lineage>
        <taxon>Bacteria</taxon>
        <taxon>Bacillati</taxon>
        <taxon>Actinomycetota</taxon>
        <taxon>Actinomycetes</taxon>
        <taxon>Kitasatosporales</taxon>
        <taxon>Streptomycetaceae</taxon>
        <taxon>Streptomyces</taxon>
    </lineage>
</organism>
<protein>
    <submittedName>
        <fullName evidence="2">Uncharacterized protein</fullName>
    </submittedName>
</protein>
<dbReference type="AlphaFoldDB" id="A0A177HIC1"/>
<evidence type="ECO:0000313" key="2">
    <source>
        <dbReference type="EMBL" id="OAH09928.1"/>
    </source>
</evidence>
<comment type="caution">
    <text evidence="2">The sequence shown here is derived from an EMBL/GenBank/DDBJ whole genome shotgun (WGS) entry which is preliminary data.</text>
</comment>
<dbReference type="Proteomes" id="UP000077381">
    <property type="component" value="Unassembled WGS sequence"/>
</dbReference>